<dbReference type="InterPro" id="IPR018143">
    <property type="entry name" value="Folate_rcpt-like"/>
</dbReference>
<reference evidence="6" key="1">
    <citation type="submission" date="2025-08" db="UniProtKB">
        <authorList>
            <consortium name="Ensembl"/>
        </authorList>
    </citation>
    <scope>IDENTIFICATION</scope>
</reference>
<feature type="domain" description="Folate receptor-like" evidence="5">
    <location>
        <begin position="34"/>
        <end position="105"/>
    </location>
</feature>
<organism evidence="6 7">
    <name type="scientific">Neovison vison</name>
    <name type="common">American mink</name>
    <name type="synonym">Mustela vison</name>
    <dbReference type="NCBI Taxonomy" id="452646"/>
    <lineage>
        <taxon>Eukaryota</taxon>
        <taxon>Metazoa</taxon>
        <taxon>Chordata</taxon>
        <taxon>Craniata</taxon>
        <taxon>Vertebrata</taxon>
        <taxon>Euteleostomi</taxon>
        <taxon>Mammalia</taxon>
        <taxon>Eutheria</taxon>
        <taxon>Laurasiatheria</taxon>
        <taxon>Carnivora</taxon>
        <taxon>Caniformia</taxon>
        <taxon>Musteloidea</taxon>
        <taxon>Mustelidae</taxon>
        <taxon>Mustelinae</taxon>
        <taxon>Neogale</taxon>
    </lineage>
</organism>
<feature type="signal peptide" evidence="4">
    <location>
        <begin position="1"/>
        <end position="19"/>
    </location>
</feature>
<dbReference type="Pfam" id="PF03024">
    <property type="entry name" value="Folate_rec"/>
    <property type="match status" value="1"/>
</dbReference>
<evidence type="ECO:0000313" key="6">
    <source>
        <dbReference type="Ensembl" id="ENSNVIP00000026552.1"/>
    </source>
</evidence>
<keyword evidence="2 4" id="KW-0732">Signal</keyword>
<dbReference type="GO" id="GO:0038023">
    <property type="term" value="F:signaling receptor activity"/>
    <property type="evidence" value="ECO:0007669"/>
    <property type="project" value="TreeGrafter"/>
</dbReference>
<evidence type="ECO:0000256" key="2">
    <source>
        <dbReference type="ARBA" id="ARBA00022729"/>
    </source>
</evidence>
<evidence type="ECO:0000256" key="4">
    <source>
        <dbReference type="SAM" id="SignalP"/>
    </source>
</evidence>
<dbReference type="GO" id="GO:0007155">
    <property type="term" value="P:cell adhesion"/>
    <property type="evidence" value="ECO:0007669"/>
    <property type="project" value="TreeGrafter"/>
</dbReference>
<evidence type="ECO:0000259" key="5">
    <source>
        <dbReference type="Pfam" id="PF03024"/>
    </source>
</evidence>
<keyword evidence="3" id="KW-1015">Disulfide bond</keyword>
<sequence>RAWPMIQLLLPALVAAAWGAQPRTPWAGTDLLNICVDAKHHKTKPGPEDKLHGQCTPWKEKACCSGSTLGSRELHKDTSLLYNFTWEHCGKMEPAYKRHFIQDNCL</sequence>
<dbReference type="GO" id="GO:0009897">
    <property type="term" value="C:external side of plasma membrane"/>
    <property type="evidence" value="ECO:0007669"/>
    <property type="project" value="TreeGrafter"/>
</dbReference>
<dbReference type="Proteomes" id="UP000694425">
    <property type="component" value="Unplaced"/>
</dbReference>
<dbReference type="GO" id="GO:0007342">
    <property type="term" value="P:fusion of sperm to egg plasma membrane involved in single fertilization"/>
    <property type="evidence" value="ECO:0007669"/>
    <property type="project" value="TreeGrafter"/>
</dbReference>
<dbReference type="GO" id="GO:0035036">
    <property type="term" value="P:sperm-egg recognition"/>
    <property type="evidence" value="ECO:0007669"/>
    <property type="project" value="TreeGrafter"/>
</dbReference>
<accession>A0A8C7BQQ0</accession>
<evidence type="ECO:0000256" key="3">
    <source>
        <dbReference type="ARBA" id="ARBA00023157"/>
    </source>
</evidence>
<comment type="similarity">
    <text evidence="1">Belongs to the folate receptor family.</text>
</comment>
<reference evidence="6" key="2">
    <citation type="submission" date="2025-09" db="UniProtKB">
        <authorList>
            <consortium name="Ensembl"/>
        </authorList>
    </citation>
    <scope>IDENTIFICATION</scope>
</reference>
<name>A0A8C7BQQ0_NEOVI</name>
<dbReference type="GeneTree" id="ENSGT00950000183144"/>
<evidence type="ECO:0000256" key="1">
    <source>
        <dbReference type="ARBA" id="ARBA00007932"/>
    </source>
</evidence>
<dbReference type="AlphaFoldDB" id="A0A8C7BQQ0"/>
<dbReference type="PANTHER" id="PTHR10517:SF15">
    <property type="entry name" value="FOLATE RECEPTOR ALPHA"/>
    <property type="match status" value="1"/>
</dbReference>
<protein>
    <recommendedName>
        <fullName evidence="5">Folate receptor-like domain-containing protein</fullName>
    </recommendedName>
</protein>
<dbReference type="PANTHER" id="PTHR10517">
    <property type="entry name" value="FOLATE RECEPTOR"/>
    <property type="match status" value="1"/>
</dbReference>
<dbReference type="InterPro" id="IPR004269">
    <property type="entry name" value="Folate_rcpt"/>
</dbReference>
<proteinExistence type="inferred from homology"/>
<dbReference type="Ensembl" id="ENSNVIT00000030804.1">
    <property type="protein sequence ID" value="ENSNVIP00000026552.1"/>
    <property type="gene ID" value="ENSNVIG00000020543.1"/>
</dbReference>
<evidence type="ECO:0000313" key="7">
    <source>
        <dbReference type="Proteomes" id="UP000694425"/>
    </source>
</evidence>
<keyword evidence="7" id="KW-1185">Reference proteome</keyword>
<feature type="chain" id="PRO_5034860967" description="Folate receptor-like domain-containing protein" evidence="4">
    <location>
        <begin position="20"/>
        <end position="106"/>
    </location>
</feature>